<organism evidence="2 3">
    <name type="scientific">Physocladia obscura</name>
    <dbReference type="NCBI Taxonomy" id="109957"/>
    <lineage>
        <taxon>Eukaryota</taxon>
        <taxon>Fungi</taxon>
        <taxon>Fungi incertae sedis</taxon>
        <taxon>Chytridiomycota</taxon>
        <taxon>Chytridiomycota incertae sedis</taxon>
        <taxon>Chytridiomycetes</taxon>
        <taxon>Chytridiales</taxon>
        <taxon>Chytriomycetaceae</taxon>
        <taxon>Physocladia</taxon>
    </lineage>
</organism>
<proteinExistence type="predicted"/>
<accession>A0AAD5SZW7</accession>
<dbReference type="GO" id="GO:0003729">
    <property type="term" value="F:mRNA binding"/>
    <property type="evidence" value="ECO:0007669"/>
    <property type="project" value="TreeGrafter"/>
</dbReference>
<evidence type="ECO:0000313" key="3">
    <source>
        <dbReference type="Proteomes" id="UP001211907"/>
    </source>
</evidence>
<dbReference type="Gene3D" id="1.25.40.10">
    <property type="entry name" value="Tetratricopeptide repeat domain"/>
    <property type="match status" value="4"/>
</dbReference>
<dbReference type="NCBIfam" id="TIGR00756">
    <property type="entry name" value="PPR"/>
    <property type="match status" value="1"/>
</dbReference>
<dbReference type="AlphaFoldDB" id="A0AAD5SZW7"/>
<comment type="caution">
    <text evidence="2">The sequence shown here is derived from an EMBL/GenBank/DDBJ whole genome shotgun (WGS) entry which is preliminary data.</text>
</comment>
<protein>
    <submittedName>
        <fullName evidence="2">Uncharacterized protein</fullName>
    </submittedName>
</protein>
<dbReference type="InterPro" id="IPR002885">
    <property type="entry name" value="PPR_rpt"/>
</dbReference>
<dbReference type="PANTHER" id="PTHR47934">
    <property type="entry name" value="PENTATRICOPEPTIDE REPEAT-CONTAINING PROTEIN PET309, MITOCHONDRIAL"/>
    <property type="match status" value="1"/>
</dbReference>
<sequence>MRSPLLLSSVCTAITIPSLRFISSSAARAYSFSNSNSDHYDSNASLFRSQNEREILQLAPQLTNGGKVANRIMRLAEFLFLGSEEIAPVQFVELDRKVQAAILLANSILGNFNEVVGFCDDLAGPNDEKFEFLSISPSPDFQTAILKSFVKCRRLKIAQRLLSLIPNPTSIMVSLVVCALVTSNEANAAVSIARRYFELSNTPISRRSLAYLDAAHVGAEVDSSLTLLQTRDAQLEYLQYYCGALISLSQYSEARRVLETMVQLYRASGALRNPDPRLIRQRQDRIIVTHDFIMRSYLAEAASPTNNGTRIPAATILRNIETVFENLRALGLKPNVFCYTTLINAYYKYAGLERVAACYREMTVDSGVLPDQAVYNLLIRAYTLENFNENAMQLFEEMVETRGLYANVKCLTSVMGTLSMMGDMESCVGVFRRIEACGHKPDTHLFHVVMSGYAKASDVGNVLAWYDRLLSSGLRPNVYTYTIVMSVISRCKWALVCIDFFRIYVNFSISAVNPEATRRWFERVFSSTVKPNIHTYTLLIHDRAKRGDLDAAMYIYKDLLRINVKPTAATYTTLLDAYINYGVDGDPSFDYSRSTASLNSSNSDSPSPLETGQKANSYIEEAFNLCHEMMNEESRPDVAVYHVVMRMFVSLGRVGQAILIYEQMLQSFIHMQPVPENNTSTNNIPDPTAPTDKNRKKFMIIEPDETMYMTVLSLYIATENYEKVNETINRIIDRAKIIKPSTPSTPPTITALQSVLQKLAQIMMKQRRSGSSTVTTATAMEETADLFLRVFNEFFAVDSTGADIGDGVEIAALTTELYSWLVRVLVQSENAEIAAVLFVDMARRGIETEAVDSATRNELFLRLSAGRGADSGDSGGVDAVVGVMGASFVGGSAGEDWVRFEQAVSQAKAEGRFNGFENASRILQDLNDAVESSKHLSIGDDGEKSNVVDGIQTAQRNPIISPGIPASIVLSFLDTFAGTAEDIAQLRNFWILLITHAARPELNSQVVLTYVGLLTRHKLWSDAVDVLTRQTRAFGWSKQIISDGCKMLEMSQEGGVYVTQINEYWENAVAKRTKKKTAAVASGGGEK</sequence>
<evidence type="ECO:0000256" key="1">
    <source>
        <dbReference type="PROSITE-ProRule" id="PRU00708"/>
    </source>
</evidence>
<dbReference type="InterPro" id="IPR051114">
    <property type="entry name" value="Mito_RNA_Proc_CCM1"/>
</dbReference>
<evidence type="ECO:0000313" key="2">
    <source>
        <dbReference type="EMBL" id="KAJ3121387.1"/>
    </source>
</evidence>
<dbReference type="Pfam" id="PF13812">
    <property type="entry name" value="PPR_3"/>
    <property type="match status" value="1"/>
</dbReference>
<dbReference type="Pfam" id="PF13041">
    <property type="entry name" value="PPR_2"/>
    <property type="match status" value="1"/>
</dbReference>
<dbReference type="PROSITE" id="PS51375">
    <property type="entry name" value="PPR"/>
    <property type="match status" value="3"/>
</dbReference>
<dbReference type="PANTHER" id="PTHR47934:SF6">
    <property type="entry name" value="MITOCHONDRIAL GROUP I INTRON SPLICING FACTOR CCM1-RELATED"/>
    <property type="match status" value="1"/>
</dbReference>
<feature type="repeat" description="PPR" evidence="1">
    <location>
        <begin position="371"/>
        <end position="401"/>
    </location>
</feature>
<dbReference type="GO" id="GO:0005739">
    <property type="term" value="C:mitochondrion"/>
    <property type="evidence" value="ECO:0007669"/>
    <property type="project" value="TreeGrafter"/>
</dbReference>
<feature type="repeat" description="PPR" evidence="1">
    <location>
        <begin position="532"/>
        <end position="566"/>
    </location>
</feature>
<reference evidence="2" key="1">
    <citation type="submission" date="2020-05" db="EMBL/GenBank/DDBJ databases">
        <title>Phylogenomic resolution of chytrid fungi.</title>
        <authorList>
            <person name="Stajich J.E."/>
            <person name="Amses K."/>
            <person name="Simmons R."/>
            <person name="Seto K."/>
            <person name="Myers J."/>
            <person name="Bonds A."/>
            <person name="Quandt C.A."/>
            <person name="Barry K."/>
            <person name="Liu P."/>
            <person name="Grigoriev I."/>
            <person name="Longcore J.E."/>
            <person name="James T.Y."/>
        </authorList>
    </citation>
    <scope>NUCLEOTIDE SEQUENCE</scope>
    <source>
        <strain evidence="2">JEL0513</strain>
    </source>
</reference>
<dbReference type="EMBL" id="JADGJH010000884">
    <property type="protein sequence ID" value="KAJ3121387.1"/>
    <property type="molecule type" value="Genomic_DNA"/>
</dbReference>
<gene>
    <name evidence="2" type="ORF">HK100_012399</name>
</gene>
<dbReference type="InterPro" id="IPR011990">
    <property type="entry name" value="TPR-like_helical_dom_sf"/>
</dbReference>
<keyword evidence="3" id="KW-1185">Reference proteome</keyword>
<dbReference type="Proteomes" id="UP001211907">
    <property type="component" value="Unassembled WGS sequence"/>
</dbReference>
<feature type="repeat" description="PPR" evidence="1">
    <location>
        <begin position="442"/>
        <end position="476"/>
    </location>
</feature>
<dbReference type="GO" id="GO:0007005">
    <property type="term" value="P:mitochondrion organization"/>
    <property type="evidence" value="ECO:0007669"/>
    <property type="project" value="TreeGrafter"/>
</dbReference>
<dbReference type="GO" id="GO:0006396">
    <property type="term" value="P:RNA processing"/>
    <property type="evidence" value="ECO:0007669"/>
    <property type="project" value="TreeGrafter"/>
</dbReference>
<name>A0AAD5SZW7_9FUNG</name>